<feature type="transmembrane region" description="Helical" evidence="7">
    <location>
        <begin position="370"/>
        <end position="391"/>
    </location>
</feature>
<reference evidence="9" key="2">
    <citation type="submission" date="2020-09" db="EMBL/GenBank/DDBJ databases">
        <authorList>
            <person name="Sun Q."/>
            <person name="Ohkuma M."/>
        </authorList>
    </citation>
    <scope>NUCLEOTIDE SEQUENCE</scope>
    <source>
        <strain evidence="9">JCM 3131</strain>
    </source>
</reference>
<dbReference type="InterPro" id="IPR038766">
    <property type="entry name" value="Membrane_comp_ABC_pdt"/>
</dbReference>
<feature type="transmembrane region" description="Helical" evidence="7">
    <location>
        <begin position="256"/>
        <end position="278"/>
    </location>
</feature>
<feature type="transmembrane region" description="Helical" evidence="7">
    <location>
        <begin position="200"/>
        <end position="224"/>
    </location>
</feature>
<comment type="caution">
    <text evidence="9">The sequence shown here is derived from an EMBL/GenBank/DDBJ whole genome shotgun (WGS) entry which is preliminary data.</text>
</comment>
<evidence type="ECO:0000256" key="4">
    <source>
        <dbReference type="ARBA" id="ARBA00022989"/>
    </source>
</evidence>
<feature type="transmembrane region" description="Helical" evidence="7">
    <location>
        <begin position="340"/>
        <end position="358"/>
    </location>
</feature>
<sequence length="778" mass="82440">MNVRQWSRDLALGVRFALTGGREGWVRLLLTGVGVGLGVALLLLTTAIPNALAARDAREDARTDITFSWEDVPKGDDTILVANVSTTYHGANIRGREVEPDGPHAPAPPGVSKLPAPGEMVVSPALEELLASGEGRLLRERLPERIVGTIGESGLVGPAELVFVRGGEDLESRIDTAAAVARIDGFGDREPQPSEPWDPVLLLMVLVVFVVLLMPVGVFIATAVRFGGERRDRRLAALRLIGSDSRMTRRIAAGEALAGALLGLLFGAVFFLLARQLAGSVELLEISVYPSYLSPSPLLAVLVAVAVPAAAVLVTLLALRGVVIEPLGVVRLSRPARRRLWWRLLLPVVGLAMLAPMIGQGGDDGNFNQYLVTGGVVLLLVGVTALLPWVVETVVARLGAGPVSWQLAVRRLQVSSGSAARMVNGIAVAVAGAIALQMLFAGAESQYTRDSGKDLSRAQMSVRVPEGTALDTVAEEFRATEGVDAVYALSSTYANDRPGDEAELISEVTVGDCRTLREVAALPSCQDGDVFVVNGAAYDEATPELAKAGRTLWFDAAQDSPGEPTGWTVPGTLKEAQSVDDPTGMRRGGFLFTPSALPEGAEGAVSHEVFLGIDRSVPDAPEHVRNTAAAVDPYSEPSQWASVERSERFDSIRTGLFVGAACVLFLIGASLLVSQLEQLRERRKLLSALVAFGTRRRTLSLSVLWQTAVPIALGLALSMTVGLALGAVLLKMTAVPVVVDWVSVWSMTGFGAAVVLAVTLLSLPPLLRLMRPDGLRTE</sequence>
<gene>
    <name evidence="9" type="ORF">GCM10010145_06460</name>
</gene>
<dbReference type="InterPro" id="IPR003838">
    <property type="entry name" value="ABC3_permease_C"/>
</dbReference>
<dbReference type="GO" id="GO:0005886">
    <property type="term" value="C:plasma membrane"/>
    <property type="evidence" value="ECO:0007669"/>
    <property type="project" value="UniProtKB-SubCell"/>
</dbReference>
<evidence type="ECO:0000256" key="6">
    <source>
        <dbReference type="SAM" id="MobiDB-lite"/>
    </source>
</evidence>
<feature type="domain" description="ABC3 transporter permease C-terminal" evidence="8">
    <location>
        <begin position="659"/>
        <end position="766"/>
    </location>
</feature>
<keyword evidence="10" id="KW-1185">Reference proteome</keyword>
<evidence type="ECO:0000259" key="8">
    <source>
        <dbReference type="Pfam" id="PF02687"/>
    </source>
</evidence>
<evidence type="ECO:0000256" key="5">
    <source>
        <dbReference type="ARBA" id="ARBA00023136"/>
    </source>
</evidence>
<feature type="domain" description="ABC3 transporter permease C-terminal" evidence="8">
    <location>
        <begin position="207"/>
        <end position="318"/>
    </location>
</feature>
<feature type="transmembrane region" description="Helical" evidence="7">
    <location>
        <begin position="742"/>
        <end position="763"/>
    </location>
</feature>
<dbReference type="Pfam" id="PF02687">
    <property type="entry name" value="FtsX"/>
    <property type="match status" value="2"/>
</dbReference>
<dbReference type="RefSeq" id="WP_189215019.1">
    <property type="nucleotide sequence ID" value="NZ_BMQK01000001.1"/>
</dbReference>
<proteinExistence type="predicted"/>
<keyword evidence="5 7" id="KW-0472">Membrane</keyword>
<keyword evidence="3 7" id="KW-0812">Transmembrane</keyword>
<comment type="subcellular location">
    <subcellularLocation>
        <location evidence="1">Cell membrane</location>
        <topology evidence="1">Multi-pass membrane protein</topology>
    </subcellularLocation>
</comment>
<name>A0A918B7I8_9ACTN</name>
<feature type="transmembrane region" description="Helical" evidence="7">
    <location>
        <begin position="298"/>
        <end position="319"/>
    </location>
</feature>
<protein>
    <submittedName>
        <fullName evidence="9">Membrane protein</fullName>
    </submittedName>
</protein>
<dbReference type="AlphaFoldDB" id="A0A918B7I8"/>
<feature type="transmembrane region" description="Helical" evidence="7">
    <location>
        <begin position="419"/>
        <end position="440"/>
    </location>
</feature>
<keyword evidence="4 7" id="KW-1133">Transmembrane helix</keyword>
<evidence type="ECO:0000313" key="10">
    <source>
        <dbReference type="Proteomes" id="UP000620156"/>
    </source>
</evidence>
<keyword evidence="2" id="KW-1003">Cell membrane</keyword>
<dbReference type="PANTHER" id="PTHR30287:SF2">
    <property type="entry name" value="BLL1001 PROTEIN"/>
    <property type="match status" value="1"/>
</dbReference>
<feature type="transmembrane region" description="Helical" evidence="7">
    <location>
        <begin position="25"/>
        <end position="48"/>
    </location>
</feature>
<accession>A0A918B7I8</accession>
<reference evidence="9" key="1">
    <citation type="journal article" date="2014" name="Int. J. Syst. Evol. Microbiol.">
        <title>Complete genome sequence of Corynebacterium casei LMG S-19264T (=DSM 44701T), isolated from a smear-ripened cheese.</title>
        <authorList>
            <consortium name="US DOE Joint Genome Institute (JGI-PGF)"/>
            <person name="Walter F."/>
            <person name="Albersmeier A."/>
            <person name="Kalinowski J."/>
            <person name="Ruckert C."/>
        </authorList>
    </citation>
    <scope>NUCLEOTIDE SEQUENCE</scope>
    <source>
        <strain evidence="9">JCM 3131</strain>
    </source>
</reference>
<dbReference type="PANTHER" id="PTHR30287">
    <property type="entry name" value="MEMBRANE COMPONENT OF PREDICTED ABC SUPERFAMILY METABOLITE UPTAKE TRANSPORTER"/>
    <property type="match status" value="1"/>
</dbReference>
<organism evidence="9 10">
    <name type="scientific">Streptomyces ruber</name>
    <dbReference type="NCBI Taxonomy" id="83378"/>
    <lineage>
        <taxon>Bacteria</taxon>
        <taxon>Bacillati</taxon>
        <taxon>Actinomycetota</taxon>
        <taxon>Actinomycetes</taxon>
        <taxon>Kitasatosporales</taxon>
        <taxon>Streptomycetaceae</taxon>
        <taxon>Streptomyces</taxon>
    </lineage>
</organism>
<feature type="transmembrane region" description="Helical" evidence="7">
    <location>
        <begin position="703"/>
        <end position="730"/>
    </location>
</feature>
<evidence type="ECO:0000256" key="7">
    <source>
        <dbReference type="SAM" id="Phobius"/>
    </source>
</evidence>
<evidence type="ECO:0000256" key="3">
    <source>
        <dbReference type="ARBA" id="ARBA00022692"/>
    </source>
</evidence>
<feature type="region of interest" description="Disordered" evidence="6">
    <location>
        <begin position="95"/>
        <end position="114"/>
    </location>
</feature>
<evidence type="ECO:0000256" key="2">
    <source>
        <dbReference type="ARBA" id="ARBA00022475"/>
    </source>
</evidence>
<dbReference type="EMBL" id="BMQK01000001">
    <property type="protein sequence ID" value="GGQ41015.1"/>
    <property type="molecule type" value="Genomic_DNA"/>
</dbReference>
<evidence type="ECO:0000256" key="1">
    <source>
        <dbReference type="ARBA" id="ARBA00004651"/>
    </source>
</evidence>
<dbReference type="Proteomes" id="UP000620156">
    <property type="component" value="Unassembled WGS sequence"/>
</dbReference>
<feature type="transmembrane region" description="Helical" evidence="7">
    <location>
        <begin position="655"/>
        <end position="674"/>
    </location>
</feature>
<evidence type="ECO:0000313" key="9">
    <source>
        <dbReference type="EMBL" id="GGQ41015.1"/>
    </source>
</evidence>